<dbReference type="Proteomes" id="UP000595437">
    <property type="component" value="Chromosome 6"/>
</dbReference>
<proteinExistence type="predicted"/>
<gene>
    <name evidence="1" type="ORF">FKW44_009608</name>
</gene>
<accession>A0A7T8HGI6</accession>
<name>A0A7T8HGI6_CALRO</name>
<keyword evidence="2" id="KW-1185">Reference proteome</keyword>
<reference evidence="2" key="1">
    <citation type="submission" date="2021-01" db="EMBL/GenBank/DDBJ databases">
        <title>Caligus Genome Assembly.</title>
        <authorList>
            <person name="Gallardo-Escarate C."/>
        </authorList>
    </citation>
    <scope>NUCLEOTIDE SEQUENCE [LARGE SCALE GENOMIC DNA]</scope>
</reference>
<organism evidence="1 2">
    <name type="scientific">Caligus rogercresseyi</name>
    <name type="common">Sea louse</name>
    <dbReference type="NCBI Taxonomy" id="217165"/>
    <lineage>
        <taxon>Eukaryota</taxon>
        <taxon>Metazoa</taxon>
        <taxon>Ecdysozoa</taxon>
        <taxon>Arthropoda</taxon>
        <taxon>Crustacea</taxon>
        <taxon>Multicrustacea</taxon>
        <taxon>Hexanauplia</taxon>
        <taxon>Copepoda</taxon>
        <taxon>Siphonostomatoida</taxon>
        <taxon>Caligidae</taxon>
        <taxon>Caligus</taxon>
    </lineage>
</organism>
<dbReference type="AlphaFoldDB" id="A0A7T8HGI6"/>
<dbReference type="EMBL" id="CP045895">
    <property type="protein sequence ID" value="QQP49080.1"/>
    <property type="molecule type" value="Genomic_DNA"/>
</dbReference>
<protein>
    <submittedName>
        <fullName evidence="1">Uncharacterized protein</fullName>
    </submittedName>
</protein>
<sequence length="72" mass="8215">MLNSKSCFDQNWDLPIGSEEWRRVNWTEAAEEEEEYEESAGNSTTVAPAAIITVDGKMMGQVHNYLKQKVHN</sequence>
<evidence type="ECO:0000313" key="1">
    <source>
        <dbReference type="EMBL" id="QQP49080.1"/>
    </source>
</evidence>
<evidence type="ECO:0000313" key="2">
    <source>
        <dbReference type="Proteomes" id="UP000595437"/>
    </source>
</evidence>